<gene>
    <name evidence="9" type="ORF">Xbud_02816</name>
</gene>
<reference evidence="9 10" key="1">
    <citation type="journal article" date="2017" name="Nat. Microbiol.">
        <title>Natural product diversity associated with the nematode symbionts Photorhabdus and Xenorhabdus.</title>
        <authorList>
            <person name="Tobias N.J."/>
            <person name="Wolff H."/>
            <person name="Djahanschiri B."/>
            <person name="Grundmann F."/>
            <person name="Kronenwerth M."/>
            <person name="Shi Y.M."/>
            <person name="Simonyi S."/>
            <person name="Grun P."/>
            <person name="Shapiro-Ilan D."/>
            <person name="Pidot S.J."/>
            <person name="Stinear T.P."/>
            <person name="Ebersberger I."/>
            <person name="Bode H.B."/>
        </authorList>
    </citation>
    <scope>NUCLEOTIDE SEQUENCE [LARGE SCALE GENOMIC DNA]</scope>
    <source>
        <strain evidence="9 10">DSM 16342</strain>
    </source>
</reference>
<evidence type="ECO:0000256" key="7">
    <source>
        <dbReference type="ARBA" id="ARBA00023136"/>
    </source>
</evidence>
<evidence type="ECO:0000313" key="10">
    <source>
        <dbReference type="Proteomes" id="UP000225833"/>
    </source>
</evidence>
<comment type="subcellular location">
    <subcellularLocation>
        <location evidence="1">Cell membrane</location>
        <topology evidence="1">Multi-pass membrane protein</topology>
    </subcellularLocation>
</comment>
<keyword evidence="5 8" id="KW-0812">Transmembrane</keyword>
<evidence type="ECO:0000256" key="6">
    <source>
        <dbReference type="ARBA" id="ARBA00022989"/>
    </source>
</evidence>
<evidence type="ECO:0000256" key="4">
    <source>
        <dbReference type="ARBA" id="ARBA00022475"/>
    </source>
</evidence>
<dbReference type="PANTHER" id="PTHR43057">
    <property type="entry name" value="ARSENITE EFFLUX TRANSPORTER"/>
    <property type="match status" value="1"/>
</dbReference>
<dbReference type="InterPro" id="IPR002657">
    <property type="entry name" value="BilAc:Na_symport/Acr3"/>
</dbReference>
<feature type="transmembrane region" description="Helical" evidence="8">
    <location>
        <begin position="287"/>
        <end position="309"/>
    </location>
</feature>
<dbReference type="GO" id="GO:0005886">
    <property type="term" value="C:plasma membrane"/>
    <property type="evidence" value="ECO:0007669"/>
    <property type="project" value="UniProtKB-SubCell"/>
</dbReference>
<dbReference type="InterPro" id="IPR038770">
    <property type="entry name" value="Na+/solute_symporter_sf"/>
</dbReference>
<evidence type="ECO:0000313" key="9">
    <source>
        <dbReference type="EMBL" id="PHM25749.1"/>
    </source>
</evidence>
<dbReference type="InterPro" id="IPR004706">
    <property type="entry name" value="Arsenical-R_Acr3"/>
</dbReference>
<sequence>MEMMRERLENNQIIIYFAVVVMAAATAWLLPWTSELETAINPALALMLFVTFLQMPVTELSQAAIRVRFLIPLLLTNFVAVPLLVAILIQFLPTDPILIPGVLLVLLTPCIDYVVTFSQFGQADSRLLLASTPILLIMQILLLPIYLRFFLSSHAVDLVRPGPFLHAFMWLIAAPLCLAALTQFWAGRSQSGKQVSDRLKFLPVPATALVLFIVVTAMVPQLGKAAAGHILPMYTAFAVTAPFVGWAVARLFQLDTPSGRAVAFSAATLNSLVVLPLALAVPGTVPVLPAVIVTQTMVELVSELIYIRLIPKLGQNSKRTTQEKM</sequence>
<keyword evidence="4" id="KW-1003">Cell membrane</keyword>
<dbReference type="RefSeq" id="WP_099136619.1">
    <property type="nucleotide sequence ID" value="NZ_CAWNNJ010000079.1"/>
</dbReference>
<feature type="transmembrane region" description="Helical" evidence="8">
    <location>
        <begin position="39"/>
        <end position="57"/>
    </location>
</feature>
<feature type="transmembrane region" description="Helical" evidence="8">
    <location>
        <begin position="231"/>
        <end position="249"/>
    </location>
</feature>
<keyword evidence="3" id="KW-0813">Transport</keyword>
<dbReference type="AlphaFoldDB" id="A0A2D0IV42"/>
<feature type="transmembrane region" description="Helical" evidence="8">
    <location>
        <begin position="199"/>
        <end position="219"/>
    </location>
</feature>
<dbReference type="OrthoDB" id="3254016at2"/>
<organism evidence="9 10">
    <name type="scientific">Xenorhabdus budapestensis</name>
    <dbReference type="NCBI Taxonomy" id="290110"/>
    <lineage>
        <taxon>Bacteria</taxon>
        <taxon>Pseudomonadati</taxon>
        <taxon>Pseudomonadota</taxon>
        <taxon>Gammaproteobacteria</taxon>
        <taxon>Enterobacterales</taxon>
        <taxon>Morganellaceae</taxon>
        <taxon>Xenorhabdus</taxon>
    </lineage>
</organism>
<dbReference type="GO" id="GO:0015104">
    <property type="term" value="F:antimonite transmembrane transporter activity"/>
    <property type="evidence" value="ECO:0007669"/>
    <property type="project" value="TreeGrafter"/>
</dbReference>
<feature type="transmembrane region" description="Helical" evidence="8">
    <location>
        <begin position="12"/>
        <end position="33"/>
    </location>
</feature>
<dbReference type="Proteomes" id="UP000225833">
    <property type="component" value="Unassembled WGS sequence"/>
</dbReference>
<dbReference type="GO" id="GO:0015297">
    <property type="term" value="F:antiporter activity"/>
    <property type="evidence" value="ECO:0007669"/>
    <property type="project" value="InterPro"/>
</dbReference>
<keyword evidence="7 8" id="KW-0472">Membrane</keyword>
<evidence type="ECO:0000256" key="8">
    <source>
        <dbReference type="SAM" id="Phobius"/>
    </source>
</evidence>
<protein>
    <submittedName>
        <fullName evidence="9">Arsenic resistance protein</fullName>
    </submittedName>
</protein>
<evidence type="ECO:0000256" key="3">
    <source>
        <dbReference type="ARBA" id="ARBA00022448"/>
    </source>
</evidence>
<feature type="transmembrane region" description="Helical" evidence="8">
    <location>
        <begin position="261"/>
        <end position="281"/>
    </location>
</feature>
<proteinExistence type="inferred from homology"/>
<evidence type="ECO:0000256" key="2">
    <source>
        <dbReference type="ARBA" id="ARBA00010110"/>
    </source>
</evidence>
<dbReference type="EMBL" id="NIBS01000017">
    <property type="protein sequence ID" value="PHM25749.1"/>
    <property type="molecule type" value="Genomic_DNA"/>
</dbReference>
<name>A0A2D0IV42_XENBU</name>
<evidence type="ECO:0000256" key="1">
    <source>
        <dbReference type="ARBA" id="ARBA00004651"/>
    </source>
</evidence>
<evidence type="ECO:0000256" key="5">
    <source>
        <dbReference type="ARBA" id="ARBA00022692"/>
    </source>
</evidence>
<comment type="similarity">
    <text evidence="2">Belongs to the arsenical resistance-3 (ACR3) (TC 2.A.59) family.</text>
</comment>
<feature type="transmembrane region" description="Helical" evidence="8">
    <location>
        <begin position="167"/>
        <end position="187"/>
    </location>
</feature>
<dbReference type="GO" id="GO:0015105">
    <property type="term" value="F:arsenite transmembrane transporter activity"/>
    <property type="evidence" value="ECO:0007669"/>
    <property type="project" value="TreeGrafter"/>
</dbReference>
<dbReference type="Gene3D" id="1.20.1530.20">
    <property type="match status" value="1"/>
</dbReference>
<comment type="caution">
    <text evidence="9">The sequence shown here is derived from an EMBL/GenBank/DDBJ whole genome shotgun (WGS) entry which is preliminary data.</text>
</comment>
<dbReference type="PANTHER" id="PTHR43057:SF1">
    <property type="entry name" value="ARSENICAL-RESISTANCE PROTEIN 3"/>
    <property type="match status" value="1"/>
</dbReference>
<feature type="transmembrane region" description="Helical" evidence="8">
    <location>
        <begin position="97"/>
        <end position="115"/>
    </location>
</feature>
<feature type="transmembrane region" description="Helical" evidence="8">
    <location>
        <begin position="127"/>
        <end position="147"/>
    </location>
</feature>
<keyword evidence="6 8" id="KW-1133">Transmembrane helix</keyword>
<accession>A0A2D0IV42</accession>
<dbReference type="Pfam" id="PF01758">
    <property type="entry name" value="SBF"/>
    <property type="match status" value="1"/>
</dbReference>
<feature type="transmembrane region" description="Helical" evidence="8">
    <location>
        <begin position="69"/>
        <end position="91"/>
    </location>
</feature>